<dbReference type="Proteomes" id="UP000199488">
    <property type="component" value="Unassembled WGS sequence"/>
</dbReference>
<evidence type="ECO:0000313" key="2">
    <source>
        <dbReference type="Proteomes" id="UP000199488"/>
    </source>
</evidence>
<proteinExistence type="predicted"/>
<sequence>MGMEKRYSQMSRYELEQEIANLNEKSKKAEQMGRGNEFAVYERKIAMAKTYMLDPADYQPGKTYRIAQEGSTFEIEFINGVFAWGYRNNSSQIEALPFSLLVEK</sequence>
<dbReference type="Gene3D" id="1.10.287.880">
    <property type="entry name" value="Hypothetical protein YfhH domain"/>
    <property type="match status" value="1"/>
</dbReference>
<dbReference type="Gene3D" id="2.30.30.340">
    <property type="entry name" value="Hypothetical protein YfhH like domains"/>
    <property type="match status" value="1"/>
</dbReference>
<dbReference type="AlphaFoldDB" id="A0A1H2X8W8"/>
<dbReference type="STRING" id="1122204.SAMN05421781_2713"/>
<protein>
    <submittedName>
        <fullName evidence="1">Uncharacterized protein</fullName>
    </submittedName>
</protein>
<dbReference type="Pfam" id="PF08838">
    <property type="entry name" value="DUF1811"/>
    <property type="match status" value="1"/>
</dbReference>
<dbReference type="InterPro" id="IPR014938">
    <property type="entry name" value="YfhH-like"/>
</dbReference>
<accession>A0A1H2X8W8</accession>
<reference evidence="1 2" key="1">
    <citation type="submission" date="2016-10" db="EMBL/GenBank/DDBJ databases">
        <authorList>
            <person name="de Groot N.N."/>
        </authorList>
    </citation>
    <scope>NUCLEOTIDE SEQUENCE [LARGE SCALE GENOMIC DNA]</scope>
    <source>
        <strain evidence="1 2">DSM 23126</strain>
    </source>
</reference>
<gene>
    <name evidence="1" type="ORF">SAMN05421781_2713</name>
</gene>
<keyword evidence="2" id="KW-1185">Reference proteome</keyword>
<dbReference type="InterPro" id="IPR036289">
    <property type="entry name" value="YfhH"/>
</dbReference>
<name>A0A1H2X8W8_9BACI</name>
<dbReference type="SUPFAM" id="SSF101697">
    <property type="entry name" value="Hypothetical protein YfhH"/>
    <property type="match status" value="1"/>
</dbReference>
<organism evidence="1 2">
    <name type="scientific">Marinococcus luteus</name>
    <dbReference type="NCBI Taxonomy" id="1122204"/>
    <lineage>
        <taxon>Bacteria</taxon>
        <taxon>Bacillati</taxon>
        <taxon>Bacillota</taxon>
        <taxon>Bacilli</taxon>
        <taxon>Bacillales</taxon>
        <taxon>Bacillaceae</taxon>
        <taxon>Marinococcus</taxon>
    </lineage>
</organism>
<dbReference type="EMBL" id="FNNC01000006">
    <property type="protein sequence ID" value="SDW89247.1"/>
    <property type="molecule type" value="Genomic_DNA"/>
</dbReference>
<evidence type="ECO:0000313" key="1">
    <source>
        <dbReference type="EMBL" id="SDW89247.1"/>
    </source>
</evidence>